<feature type="signal peptide" evidence="6">
    <location>
        <begin position="1"/>
        <end position="17"/>
    </location>
</feature>
<comment type="similarity">
    <text evidence="1 5">Belongs to the glycosyl hydrolase 35 family.</text>
</comment>
<dbReference type="InterPro" id="IPR026283">
    <property type="entry name" value="B-gal_1-like"/>
</dbReference>
<evidence type="ECO:0000259" key="8">
    <source>
        <dbReference type="Pfam" id="PF21317"/>
    </source>
</evidence>
<keyword evidence="6" id="KW-0732">Signal</keyword>
<dbReference type="InterPro" id="IPR031330">
    <property type="entry name" value="Gly_Hdrlase_35_cat"/>
</dbReference>
<keyword evidence="3 4" id="KW-0326">Glycosidase</keyword>
<dbReference type="Gene3D" id="2.60.120.260">
    <property type="entry name" value="Galactose-binding domain-like"/>
    <property type="match status" value="2"/>
</dbReference>
<evidence type="ECO:0000256" key="1">
    <source>
        <dbReference type="ARBA" id="ARBA00009809"/>
    </source>
</evidence>
<dbReference type="Pfam" id="PF01301">
    <property type="entry name" value="Glyco_hydro_35"/>
    <property type="match status" value="1"/>
</dbReference>
<protein>
    <recommendedName>
        <fullName evidence="4">Beta-galactosidase</fullName>
        <ecNumber evidence="4">3.2.1.23</ecNumber>
    </recommendedName>
</protein>
<dbReference type="FunFam" id="3.20.20.80:FF:000036">
    <property type="entry name" value="Beta-galactosidase"/>
    <property type="match status" value="1"/>
</dbReference>
<dbReference type="PROSITE" id="PS01182">
    <property type="entry name" value="GLYCOSYL_HYDROL_F35"/>
    <property type="match status" value="1"/>
</dbReference>
<dbReference type="SUPFAM" id="SSF49785">
    <property type="entry name" value="Galactose-binding domain-like"/>
    <property type="match status" value="1"/>
</dbReference>
<evidence type="ECO:0000313" key="10">
    <source>
        <dbReference type="Ensembl" id="ENSSDAP00000016448.1"/>
    </source>
</evidence>
<dbReference type="Pfam" id="PF21467">
    <property type="entry name" value="BetaGal_gal-bd"/>
    <property type="match status" value="1"/>
</dbReference>
<evidence type="ECO:0000256" key="3">
    <source>
        <dbReference type="ARBA" id="ARBA00023295"/>
    </source>
</evidence>
<sequence>MWPFLVRFECILFLTSAFSVITHLSQGLSPRINQSHLIPSYLKNRKSGLKVEGSNFTLGGFPFLIIAGTIHYFRVPKEYWRDRLLKMKAGGFNTLITHVPWNLHEPQIGEFHFTGNLDVMAFITTASEVGLWVILCPGPYIGSDLDLGGLPSWLLKDPKMKLRTTYKGFIEAVNLYFDHLISRLLPLQYNRGGPIIAMQVENEYGSYYLDKKYMPYVKKALEKRKVEVLLMTADSGRMLGKGRIKNVLVTLHMKNIHKGTYKELSSIQGHSPIMMMVYTVNSFDSWGVARHIPDGHMLLKDVREMLKLRFSLNFYMFHGGTNFGFMGGAQHLNGYYPVVTSYEYGALLRENGDYTPEYTTFQEVFRSVIAAPMPLPLNYIPKNAYKSVTLLYFMTLWNLLPYLDLPTKSVKPLTMEQLSVNEGSGQSYGYTLYETTISSDGILTSKGHVQDRGQVFLDDKHVGILDHSKDELTIQKHDHQEYHTLRILVENQGRLSSGKSMNQERKGLTGDIYLNNSPLRKFTIYSLEMKSVFIKRKLPKIWKLITEKVKGPAFFLGYLKISGDPRDTFIQLEGWNKGVVFINGQNLGRYWSIGPQETLYLPGPWLHTGTNEIILFEELESGIEVGFKMESHLGY</sequence>
<dbReference type="InterPro" id="IPR019801">
    <property type="entry name" value="Glyco_hydro_35_CS"/>
</dbReference>
<organism evidence="10 11">
    <name type="scientific">Spermophilus dauricus</name>
    <name type="common">Daurian ground squirrel</name>
    <dbReference type="NCBI Taxonomy" id="99837"/>
    <lineage>
        <taxon>Eukaryota</taxon>
        <taxon>Metazoa</taxon>
        <taxon>Chordata</taxon>
        <taxon>Craniata</taxon>
        <taxon>Vertebrata</taxon>
        <taxon>Euteleostomi</taxon>
        <taxon>Mammalia</taxon>
        <taxon>Eutheria</taxon>
        <taxon>Euarchontoglires</taxon>
        <taxon>Glires</taxon>
        <taxon>Rodentia</taxon>
        <taxon>Sciuromorpha</taxon>
        <taxon>Sciuridae</taxon>
        <taxon>Xerinae</taxon>
        <taxon>Marmotini</taxon>
        <taxon>Spermophilus</taxon>
    </lineage>
</organism>
<evidence type="ECO:0000256" key="4">
    <source>
        <dbReference type="RuleBase" id="RU000675"/>
    </source>
</evidence>
<name>A0A8C9Q0Z7_SPEDA</name>
<dbReference type="InterPro" id="IPR048913">
    <property type="entry name" value="BetaGal_gal-bd"/>
</dbReference>
<dbReference type="GO" id="GO:0004565">
    <property type="term" value="F:beta-galactosidase activity"/>
    <property type="evidence" value="ECO:0007669"/>
    <property type="project" value="UniProtKB-EC"/>
</dbReference>
<dbReference type="Gene3D" id="3.20.20.80">
    <property type="entry name" value="Glycosidases"/>
    <property type="match status" value="1"/>
</dbReference>
<reference evidence="10" key="1">
    <citation type="submission" date="2025-08" db="UniProtKB">
        <authorList>
            <consortium name="Ensembl"/>
        </authorList>
    </citation>
    <scope>IDENTIFICATION</scope>
</reference>
<evidence type="ECO:0000259" key="7">
    <source>
        <dbReference type="Pfam" id="PF01301"/>
    </source>
</evidence>
<dbReference type="FunFam" id="2.60.120.260:FF:000049">
    <property type="entry name" value="Beta-galactosidase"/>
    <property type="match status" value="1"/>
</dbReference>
<dbReference type="EC" id="3.2.1.23" evidence="4"/>
<dbReference type="PIRSF" id="PIRSF006336">
    <property type="entry name" value="B-gal"/>
    <property type="match status" value="1"/>
</dbReference>
<feature type="chain" id="PRO_5034266296" description="Beta-galactosidase" evidence="6">
    <location>
        <begin position="18"/>
        <end position="635"/>
    </location>
</feature>
<dbReference type="SUPFAM" id="SSF51445">
    <property type="entry name" value="(Trans)glycosidases"/>
    <property type="match status" value="1"/>
</dbReference>
<keyword evidence="11" id="KW-1185">Reference proteome</keyword>
<dbReference type="GO" id="GO:0005975">
    <property type="term" value="P:carbohydrate metabolic process"/>
    <property type="evidence" value="ECO:0007669"/>
    <property type="project" value="InterPro"/>
</dbReference>
<dbReference type="Proteomes" id="UP000694422">
    <property type="component" value="Unplaced"/>
</dbReference>
<evidence type="ECO:0000256" key="6">
    <source>
        <dbReference type="SAM" id="SignalP"/>
    </source>
</evidence>
<feature type="domain" description="Beta-galactosidase galactose-binding" evidence="9">
    <location>
        <begin position="552"/>
        <end position="611"/>
    </location>
</feature>
<dbReference type="InterPro" id="IPR001944">
    <property type="entry name" value="Glycoside_Hdrlase_35"/>
</dbReference>
<dbReference type="InterPro" id="IPR008979">
    <property type="entry name" value="Galactose-bd-like_sf"/>
</dbReference>
<dbReference type="InterPro" id="IPR048912">
    <property type="entry name" value="BetaGal1-like_ABD1"/>
</dbReference>
<feature type="domain" description="Glycoside hydrolase 35 catalytic" evidence="7">
    <location>
        <begin position="56"/>
        <end position="366"/>
    </location>
</feature>
<dbReference type="Pfam" id="PF21317">
    <property type="entry name" value="BetaGal_ABD_1"/>
    <property type="match status" value="1"/>
</dbReference>
<evidence type="ECO:0000256" key="2">
    <source>
        <dbReference type="ARBA" id="ARBA00022801"/>
    </source>
</evidence>
<dbReference type="PRINTS" id="PR00742">
    <property type="entry name" value="GLHYDRLASE35"/>
</dbReference>
<keyword evidence="2 4" id="KW-0378">Hydrolase</keyword>
<accession>A0A8C9Q0Z7</accession>
<comment type="catalytic activity">
    <reaction evidence="4">
        <text>Hydrolysis of terminal non-reducing beta-D-galactose residues in beta-D-galactosides.</text>
        <dbReference type="EC" id="3.2.1.23"/>
    </reaction>
</comment>
<proteinExistence type="inferred from homology"/>
<dbReference type="AlphaFoldDB" id="A0A8C9Q0Z7"/>
<dbReference type="Ensembl" id="ENSSDAT00000018685.1">
    <property type="protein sequence ID" value="ENSSDAP00000016448.1"/>
    <property type="gene ID" value="ENSSDAG00000014865.1"/>
</dbReference>
<evidence type="ECO:0000256" key="5">
    <source>
        <dbReference type="RuleBase" id="RU003679"/>
    </source>
</evidence>
<evidence type="ECO:0000259" key="9">
    <source>
        <dbReference type="Pfam" id="PF21467"/>
    </source>
</evidence>
<evidence type="ECO:0000313" key="11">
    <source>
        <dbReference type="Proteomes" id="UP000694422"/>
    </source>
</evidence>
<dbReference type="InterPro" id="IPR017853">
    <property type="entry name" value="GH"/>
</dbReference>
<reference evidence="10" key="2">
    <citation type="submission" date="2025-09" db="UniProtKB">
        <authorList>
            <consortium name="Ensembl"/>
        </authorList>
    </citation>
    <scope>IDENTIFICATION</scope>
</reference>
<dbReference type="PANTHER" id="PTHR23421">
    <property type="entry name" value="BETA-GALACTOSIDASE RELATED"/>
    <property type="match status" value="1"/>
</dbReference>
<feature type="domain" description="Beta-galactosidase 1-like first all-beta" evidence="8">
    <location>
        <begin position="412"/>
        <end position="528"/>
    </location>
</feature>